<dbReference type="PROSITE" id="PS00022">
    <property type="entry name" value="EGF_1"/>
    <property type="match status" value="1"/>
</dbReference>
<keyword evidence="2" id="KW-0245">EGF-like domain</keyword>
<feature type="disulfide bond" evidence="2">
    <location>
        <begin position="237"/>
        <end position="246"/>
    </location>
</feature>
<keyword evidence="1 2" id="KW-1015">Disulfide bond</keyword>
<name>A0A5B7IPL7_PORTR</name>
<evidence type="ECO:0000256" key="1">
    <source>
        <dbReference type="ARBA" id="ARBA00023157"/>
    </source>
</evidence>
<dbReference type="PROSITE" id="PS01186">
    <property type="entry name" value="EGF_2"/>
    <property type="match status" value="1"/>
</dbReference>
<feature type="domain" description="Laminin G" evidence="3">
    <location>
        <begin position="1"/>
        <end position="209"/>
    </location>
</feature>
<evidence type="ECO:0000259" key="4">
    <source>
        <dbReference type="PROSITE" id="PS50026"/>
    </source>
</evidence>
<reference evidence="5 6" key="1">
    <citation type="submission" date="2019-05" db="EMBL/GenBank/DDBJ databases">
        <title>Another draft genome of Portunus trituberculatus and its Hox gene families provides insights of decapod evolution.</title>
        <authorList>
            <person name="Jeong J.-H."/>
            <person name="Song I."/>
            <person name="Kim S."/>
            <person name="Choi T."/>
            <person name="Kim D."/>
            <person name="Ryu S."/>
            <person name="Kim W."/>
        </authorList>
    </citation>
    <scope>NUCLEOTIDE SEQUENCE [LARGE SCALE GENOMIC DNA]</scope>
    <source>
        <tissue evidence="5">Muscle</tissue>
    </source>
</reference>
<dbReference type="OrthoDB" id="6363789at2759"/>
<dbReference type="AlphaFoldDB" id="A0A5B7IPL7"/>
<dbReference type="EMBL" id="VSRR010060529">
    <property type="protein sequence ID" value="MPC82718.1"/>
    <property type="molecule type" value="Genomic_DNA"/>
</dbReference>
<sequence>MWVRPLPLCLPTTISLRILTRQTHSLILYSGPLGSHQRQSNNSPTPMLALQLWEGHPQLLVEGGLEPIKLGVNAVVNDGEWHTIHLRFNYKGVVLAVHPCGNGWLSASQDDDQCMASVSWTSPFNIKAWLASWPLQVGGLAHTTPSAAYHSWKEAPTPNPLDGCVSHLTLNEWELRGRTNSSSANCPAASLQLVDLGEPAYSKGSQKGCRPQESACPTNCGYKGWCEGGFNHPYCDCQPGWMGHGCSTPTTTYALGPHSSVSMALSFTLVPESLTMQVRIRTTDLNSRPLLLLSLPQEEVNFSIYVSDFLYNLTNCLSGRILSPFTYFYFMIKIKYNGDFMINLCGRSLHIQ</sequence>
<feature type="disulfide bond" evidence="2">
    <location>
        <begin position="216"/>
        <end position="226"/>
    </location>
</feature>
<dbReference type="Gene3D" id="2.60.120.200">
    <property type="match status" value="1"/>
</dbReference>
<organism evidence="5 6">
    <name type="scientific">Portunus trituberculatus</name>
    <name type="common">Swimming crab</name>
    <name type="synonym">Neptunus trituberculatus</name>
    <dbReference type="NCBI Taxonomy" id="210409"/>
    <lineage>
        <taxon>Eukaryota</taxon>
        <taxon>Metazoa</taxon>
        <taxon>Ecdysozoa</taxon>
        <taxon>Arthropoda</taxon>
        <taxon>Crustacea</taxon>
        <taxon>Multicrustacea</taxon>
        <taxon>Malacostraca</taxon>
        <taxon>Eumalacostraca</taxon>
        <taxon>Eucarida</taxon>
        <taxon>Decapoda</taxon>
        <taxon>Pleocyemata</taxon>
        <taxon>Brachyura</taxon>
        <taxon>Eubrachyura</taxon>
        <taxon>Portunoidea</taxon>
        <taxon>Portunidae</taxon>
        <taxon>Portuninae</taxon>
        <taxon>Portunus</taxon>
    </lineage>
</organism>
<dbReference type="SUPFAM" id="SSF49899">
    <property type="entry name" value="Concanavalin A-like lectins/glucanases"/>
    <property type="match status" value="2"/>
</dbReference>
<gene>
    <name evidence="5" type="primary">CadN_24</name>
    <name evidence="5" type="ORF">E2C01_077400</name>
</gene>
<evidence type="ECO:0000259" key="3">
    <source>
        <dbReference type="PROSITE" id="PS50025"/>
    </source>
</evidence>
<dbReference type="Pfam" id="PF02210">
    <property type="entry name" value="Laminin_G_2"/>
    <property type="match status" value="1"/>
</dbReference>
<dbReference type="InterPro" id="IPR013320">
    <property type="entry name" value="ConA-like_dom_sf"/>
</dbReference>
<comment type="caution">
    <text evidence="5">The sequence shown here is derived from an EMBL/GenBank/DDBJ whole genome shotgun (WGS) entry which is preliminary data.</text>
</comment>
<dbReference type="InterPro" id="IPR000742">
    <property type="entry name" value="EGF"/>
</dbReference>
<dbReference type="PROSITE" id="PS50026">
    <property type="entry name" value="EGF_3"/>
    <property type="match status" value="1"/>
</dbReference>
<evidence type="ECO:0000313" key="6">
    <source>
        <dbReference type="Proteomes" id="UP000324222"/>
    </source>
</evidence>
<dbReference type="InterPro" id="IPR001791">
    <property type="entry name" value="Laminin_G"/>
</dbReference>
<protein>
    <submittedName>
        <fullName evidence="5">Neural-cadherin</fullName>
    </submittedName>
</protein>
<feature type="domain" description="EGF-like" evidence="4">
    <location>
        <begin position="212"/>
        <end position="247"/>
    </location>
</feature>
<dbReference type="SMART" id="SM00282">
    <property type="entry name" value="LamG"/>
    <property type="match status" value="1"/>
</dbReference>
<dbReference type="PROSITE" id="PS50025">
    <property type="entry name" value="LAM_G_DOMAIN"/>
    <property type="match status" value="1"/>
</dbReference>
<evidence type="ECO:0000256" key="2">
    <source>
        <dbReference type="PROSITE-ProRule" id="PRU00076"/>
    </source>
</evidence>
<proteinExistence type="predicted"/>
<comment type="caution">
    <text evidence="2">Lacks conserved residue(s) required for the propagation of feature annotation.</text>
</comment>
<keyword evidence="6" id="KW-1185">Reference proteome</keyword>
<accession>A0A5B7IPL7</accession>
<dbReference type="Proteomes" id="UP000324222">
    <property type="component" value="Unassembled WGS sequence"/>
</dbReference>
<evidence type="ECO:0000313" key="5">
    <source>
        <dbReference type="EMBL" id="MPC82718.1"/>
    </source>
</evidence>
<dbReference type="CDD" id="cd00110">
    <property type="entry name" value="LamG"/>
    <property type="match status" value="1"/>
</dbReference>